<dbReference type="PATRIC" id="fig|1618446.3.peg.32"/>
<dbReference type="AlphaFoldDB" id="A0A0G1CPJ9"/>
<dbReference type="EMBL" id="LCFD01000001">
    <property type="protein sequence ID" value="KKS87620.1"/>
    <property type="molecule type" value="Genomic_DNA"/>
</dbReference>
<proteinExistence type="predicted"/>
<accession>A0A0G1CPJ9</accession>
<evidence type="ECO:0000313" key="2">
    <source>
        <dbReference type="Proteomes" id="UP000034050"/>
    </source>
</evidence>
<dbReference type="Proteomes" id="UP000034050">
    <property type="component" value="Unassembled WGS sequence"/>
</dbReference>
<evidence type="ECO:0000313" key="1">
    <source>
        <dbReference type="EMBL" id="KKS87620.1"/>
    </source>
</evidence>
<sequence>MMKMIKGLGILLAVLVLLIVLSIVSAKNTPPPQIVANFTNLERIEKISKYRSCVGHVTVPQDQRETKRNMKHYFWVKPEYNKTSTVEIYAPYAGYVTVLRTEPGLNLEGEIWITPDRKIFSVLPPFGIWNFSVQHIDVRKDLKMGSQVKAGELIGYAALSEKRGNSFDIVYGKMSLTPKKIDNWTDPFTDLDSVFDHMSDEVLAKYQETGLDKENIVISKEDRDQNPCQYQDQGPYFLNQDAPDNWVELL</sequence>
<organism evidence="1 2">
    <name type="scientific">Candidatus Gottesmanbacteria bacterium GW2011_GWB1_43_11</name>
    <dbReference type="NCBI Taxonomy" id="1618446"/>
    <lineage>
        <taxon>Bacteria</taxon>
        <taxon>Candidatus Gottesmaniibacteriota</taxon>
    </lineage>
</organism>
<reference evidence="1 2" key="1">
    <citation type="journal article" date="2015" name="Nature">
        <title>rRNA introns, odd ribosomes, and small enigmatic genomes across a large radiation of phyla.</title>
        <authorList>
            <person name="Brown C.T."/>
            <person name="Hug L.A."/>
            <person name="Thomas B.C."/>
            <person name="Sharon I."/>
            <person name="Castelle C.J."/>
            <person name="Singh A."/>
            <person name="Wilkins M.J."/>
            <person name="Williams K.H."/>
            <person name="Banfield J.F."/>
        </authorList>
    </citation>
    <scope>NUCLEOTIDE SEQUENCE [LARGE SCALE GENOMIC DNA]</scope>
</reference>
<protein>
    <submittedName>
        <fullName evidence="1">Uncharacterized protein</fullName>
    </submittedName>
</protein>
<gene>
    <name evidence="1" type="ORF">UV61_C0001G0027</name>
</gene>
<comment type="caution">
    <text evidence="1">The sequence shown here is derived from an EMBL/GenBank/DDBJ whole genome shotgun (WGS) entry which is preliminary data.</text>
</comment>
<dbReference type="STRING" id="1618446.UV61_C0001G0027"/>
<name>A0A0G1CPJ9_9BACT</name>